<dbReference type="EMBL" id="JBFWIC010000016">
    <property type="protein sequence ID" value="MEZ0475454.1"/>
    <property type="molecule type" value="Genomic_DNA"/>
</dbReference>
<sequence>MMLGAALVACDRPQPAPADGSGPAQERPLAAADLEREVARLAAEHAGEGLWPGFDPLAVPLAVYDGKRTFLFRHPSPPEGFVPVPDTDPVAFQALNRRNYRIGYTTC</sequence>
<organism evidence="2 3">
    <name type="scientific">Luteimonas salinilitoris</name>
    <dbReference type="NCBI Taxonomy" id="3237697"/>
    <lineage>
        <taxon>Bacteria</taxon>
        <taxon>Pseudomonadati</taxon>
        <taxon>Pseudomonadota</taxon>
        <taxon>Gammaproteobacteria</taxon>
        <taxon>Lysobacterales</taxon>
        <taxon>Lysobacteraceae</taxon>
        <taxon>Luteimonas</taxon>
    </lineage>
</organism>
<evidence type="ECO:0000313" key="2">
    <source>
        <dbReference type="EMBL" id="MEZ0475454.1"/>
    </source>
</evidence>
<proteinExistence type="predicted"/>
<reference evidence="2 3" key="1">
    <citation type="submission" date="2024-07" db="EMBL/GenBank/DDBJ databases">
        <title>Luteimonas salilacus sp. nov., isolated from the shore soil of Salt Lake in Tibet of China.</title>
        <authorList>
            <person name="Zhang X."/>
            <person name="Li A."/>
        </authorList>
    </citation>
    <scope>NUCLEOTIDE SEQUENCE [LARGE SCALE GENOMIC DNA]</scope>
    <source>
        <strain evidence="2 3">B3-2-R+30</strain>
    </source>
</reference>
<accession>A0ABV4HRV0</accession>
<comment type="caution">
    <text evidence="2">The sequence shown here is derived from an EMBL/GenBank/DDBJ whole genome shotgun (WGS) entry which is preliminary data.</text>
</comment>
<feature type="region of interest" description="Disordered" evidence="1">
    <location>
        <begin position="1"/>
        <end position="27"/>
    </location>
</feature>
<evidence type="ECO:0000313" key="3">
    <source>
        <dbReference type="Proteomes" id="UP001566331"/>
    </source>
</evidence>
<name>A0ABV4HRV0_9GAMM</name>
<dbReference type="RefSeq" id="WP_370565195.1">
    <property type="nucleotide sequence ID" value="NZ_JBFWIB010000013.1"/>
</dbReference>
<keyword evidence="3" id="KW-1185">Reference proteome</keyword>
<evidence type="ECO:0000256" key="1">
    <source>
        <dbReference type="SAM" id="MobiDB-lite"/>
    </source>
</evidence>
<dbReference type="Proteomes" id="UP001566331">
    <property type="component" value="Unassembled WGS sequence"/>
</dbReference>
<gene>
    <name evidence="2" type="ORF">AB6713_12650</name>
</gene>
<protein>
    <submittedName>
        <fullName evidence="2">Uncharacterized protein</fullName>
    </submittedName>
</protein>